<proteinExistence type="predicted"/>
<keyword evidence="2" id="KW-0805">Transcription regulation</keyword>
<dbReference type="Gene3D" id="1.10.357.10">
    <property type="entry name" value="Tetracycline Repressor, domain 2"/>
    <property type="match status" value="1"/>
</dbReference>
<dbReference type="PROSITE" id="PS50977">
    <property type="entry name" value="HTH_TETR_2"/>
    <property type="match status" value="1"/>
</dbReference>
<evidence type="ECO:0000313" key="7">
    <source>
        <dbReference type="EMBL" id="WAX57972.1"/>
    </source>
</evidence>
<dbReference type="Proteomes" id="UP001164693">
    <property type="component" value="Chromosome"/>
</dbReference>
<keyword evidence="1" id="KW-0678">Repressor</keyword>
<feature type="domain" description="HTH tetR-type" evidence="6">
    <location>
        <begin position="10"/>
        <end position="70"/>
    </location>
</feature>
<dbReference type="Pfam" id="PF00440">
    <property type="entry name" value="TetR_N"/>
    <property type="match status" value="1"/>
</dbReference>
<evidence type="ECO:0000256" key="5">
    <source>
        <dbReference type="PROSITE-ProRule" id="PRU00335"/>
    </source>
</evidence>
<dbReference type="Pfam" id="PF13977">
    <property type="entry name" value="TetR_C_6"/>
    <property type="match status" value="1"/>
</dbReference>
<organism evidence="7 8">
    <name type="scientific">Jatrophihabitans cynanchi</name>
    <dbReference type="NCBI Taxonomy" id="2944128"/>
    <lineage>
        <taxon>Bacteria</taxon>
        <taxon>Bacillati</taxon>
        <taxon>Actinomycetota</taxon>
        <taxon>Actinomycetes</taxon>
        <taxon>Jatrophihabitantales</taxon>
        <taxon>Jatrophihabitantaceae</taxon>
        <taxon>Jatrophihabitans</taxon>
    </lineage>
</organism>
<dbReference type="Gene3D" id="1.10.10.60">
    <property type="entry name" value="Homeodomain-like"/>
    <property type="match status" value="1"/>
</dbReference>
<sequence>MPRVSQQYRDSRREQILAAARRCFLRDGFHETSMQDLFAESGLSAGAVYRYFASKDEMILAIAEENMRDIVALLRALATSPHDDGLGASLGEVLDVVRDKHAENQFGAIALIVWAETLRNASLAKRFDVALSRMRADVAEVIREHQKRGDLSAEAHPDALAGLVMAIVPGFIQQLTMFGPGAVEGISDTVRTLWQR</sequence>
<gene>
    <name evidence="7" type="ORF">M6B22_04195</name>
</gene>
<protein>
    <submittedName>
        <fullName evidence="7">TetR/AcrR family transcriptional regulator</fullName>
    </submittedName>
</protein>
<dbReference type="InterPro" id="IPR023772">
    <property type="entry name" value="DNA-bd_HTH_TetR-type_CS"/>
</dbReference>
<dbReference type="EMBL" id="CP097463">
    <property type="protein sequence ID" value="WAX57972.1"/>
    <property type="molecule type" value="Genomic_DNA"/>
</dbReference>
<evidence type="ECO:0000256" key="3">
    <source>
        <dbReference type="ARBA" id="ARBA00023125"/>
    </source>
</evidence>
<evidence type="ECO:0000259" key="6">
    <source>
        <dbReference type="PROSITE" id="PS50977"/>
    </source>
</evidence>
<dbReference type="SUPFAM" id="SSF48498">
    <property type="entry name" value="Tetracyclin repressor-like, C-terminal domain"/>
    <property type="match status" value="1"/>
</dbReference>
<reference evidence="7" key="1">
    <citation type="submission" date="2022-05" db="EMBL/GenBank/DDBJ databases">
        <title>Jatrophihabitans sp. SB3-54 whole genome sequence.</title>
        <authorList>
            <person name="Suh M.K."/>
            <person name="Eom M.K."/>
            <person name="Kim J.S."/>
            <person name="Kim H.S."/>
            <person name="Do H.E."/>
            <person name="Shin Y.K."/>
            <person name="Lee J.-S."/>
        </authorList>
    </citation>
    <scope>NUCLEOTIDE SEQUENCE</scope>
    <source>
        <strain evidence="7">SB3-54</strain>
    </source>
</reference>
<evidence type="ECO:0000256" key="4">
    <source>
        <dbReference type="ARBA" id="ARBA00023163"/>
    </source>
</evidence>
<dbReference type="PRINTS" id="PR00455">
    <property type="entry name" value="HTHTETR"/>
</dbReference>
<evidence type="ECO:0000256" key="1">
    <source>
        <dbReference type="ARBA" id="ARBA00022491"/>
    </source>
</evidence>
<dbReference type="PANTHER" id="PTHR47506:SF6">
    <property type="entry name" value="HTH-TYPE TRANSCRIPTIONAL REPRESSOR NEMR"/>
    <property type="match status" value="1"/>
</dbReference>
<dbReference type="InterPro" id="IPR009057">
    <property type="entry name" value="Homeodomain-like_sf"/>
</dbReference>
<keyword evidence="3 5" id="KW-0238">DNA-binding</keyword>
<evidence type="ECO:0000313" key="8">
    <source>
        <dbReference type="Proteomes" id="UP001164693"/>
    </source>
</evidence>
<name>A0ABY7JZH9_9ACTN</name>
<accession>A0ABY7JZH9</accession>
<keyword evidence="4" id="KW-0804">Transcription</keyword>
<feature type="DNA-binding region" description="H-T-H motif" evidence="5">
    <location>
        <begin position="33"/>
        <end position="52"/>
    </location>
</feature>
<dbReference type="InterPro" id="IPR039538">
    <property type="entry name" value="BetI_C"/>
</dbReference>
<keyword evidence="8" id="KW-1185">Reference proteome</keyword>
<dbReference type="InterPro" id="IPR036271">
    <property type="entry name" value="Tet_transcr_reg_TetR-rel_C_sf"/>
</dbReference>
<dbReference type="InterPro" id="IPR001647">
    <property type="entry name" value="HTH_TetR"/>
</dbReference>
<dbReference type="PROSITE" id="PS01081">
    <property type="entry name" value="HTH_TETR_1"/>
    <property type="match status" value="1"/>
</dbReference>
<dbReference type="PANTHER" id="PTHR47506">
    <property type="entry name" value="TRANSCRIPTIONAL REGULATORY PROTEIN"/>
    <property type="match status" value="1"/>
</dbReference>
<evidence type="ECO:0000256" key="2">
    <source>
        <dbReference type="ARBA" id="ARBA00023015"/>
    </source>
</evidence>
<dbReference type="SUPFAM" id="SSF46689">
    <property type="entry name" value="Homeodomain-like"/>
    <property type="match status" value="1"/>
</dbReference>
<dbReference type="RefSeq" id="WP_269444520.1">
    <property type="nucleotide sequence ID" value="NZ_CP097463.1"/>
</dbReference>